<comment type="caution">
    <text evidence="3">The sequence shown here is derived from an EMBL/GenBank/DDBJ whole genome shotgun (WGS) entry which is preliminary data.</text>
</comment>
<feature type="region of interest" description="Disordered" evidence="1">
    <location>
        <begin position="570"/>
        <end position="599"/>
    </location>
</feature>
<feature type="transmembrane region" description="Helical" evidence="2">
    <location>
        <begin position="186"/>
        <end position="211"/>
    </location>
</feature>
<keyword evidence="2" id="KW-0812">Transmembrane</keyword>
<reference evidence="3 4" key="1">
    <citation type="submission" date="2020-01" db="EMBL/GenBank/DDBJ databases">
        <authorList>
            <person name="Gupta K D."/>
        </authorList>
    </citation>
    <scope>NUCLEOTIDE SEQUENCE [LARGE SCALE GENOMIC DNA]</scope>
</reference>
<feature type="region of interest" description="Disordered" evidence="1">
    <location>
        <begin position="637"/>
        <end position="662"/>
    </location>
</feature>
<feature type="region of interest" description="Disordered" evidence="1">
    <location>
        <begin position="748"/>
        <end position="793"/>
    </location>
</feature>
<gene>
    <name evidence="3" type="ORF">AAE3_LOCUS8738</name>
</gene>
<keyword evidence="4" id="KW-1185">Reference proteome</keyword>
<feature type="transmembrane region" description="Helical" evidence="2">
    <location>
        <begin position="223"/>
        <end position="243"/>
    </location>
</feature>
<evidence type="ECO:0000313" key="4">
    <source>
        <dbReference type="Proteomes" id="UP000467700"/>
    </source>
</evidence>
<dbReference type="AlphaFoldDB" id="A0A8S0X465"/>
<feature type="compositionally biased region" description="Polar residues" evidence="1">
    <location>
        <begin position="510"/>
        <end position="532"/>
    </location>
</feature>
<feature type="compositionally biased region" description="Polar residues" evidence="1">
    <location>
        <begin position="641"/>
        <end position="651"/>
    </location>
</feature>
<sequence>MSTITSLLPPTLALSGDGAIEAILTDIPLFCEGIMGIGVFTFLFIVKQVKLLSVFLYGSSFLAFAAAILDLSQVLARGTENAARGVGLDTVTGFIYAREVFLSLSIGFLNLFFWKLVARCPKDECAPNVNELSTSRKRPKIHSASWNRWGPVGTLLKYGSLGALLAVPLLQMLWRLMPNERKYGSIYVAESTVQTTVTIIFILKFILNVYISPLDSWWLAFRPYAVPILALVIGTTLGVGNLVLFPFTETSLGRFLRAVEVYILILYSLYSTFQNVSRVSPSIPRPQDTAVVDISKSEKSPLDSALPTSYSNGGYAPYSRDPSNVANTYGRIARDPLAPNPVSWIASPQESIPIQIISPDSNKEREEDVATFATRATMDAPRYTDLPGNNSRSRLAAPSAPSGPRRQERDQVTSDDAAYAGMSLSYYGAGQSSPKSENRSIMRSPSPVVESRVAIPTLVPKSPSVQPASQQGSITSIDELFRQQNELDRSIAALRLFSNHAEAPVAVPSESASNSDQGAADSSANQSRSVVADSVVTNKTESISNRSDFSLSIFPDPPVVPRNAVATKYSQEHLRTDSKSNDLETSPPQRPGPRNIEPLIIPPETAATMGSGPVSQSGLTDAFTSAGTQYDVTSFIGDLTGPSSGSRNNLSPDDLGSDTDETPTIRTAVVGNAIVLRPMILASTIMSASSTEQNAPQALSASTYGPGAVSPVTPDTALALRPLLLGTRNPNAPPTLPGNMVPLAQRRTRGGTLQGARRPLISGPTRIPNDAPPGAYERPRPPPLLLDQDRNRS</sequence>
<feature type="transmembrane region" description="Helical" evidence="2">
    <location>
        <begin position="51"/>
        <end position="69"/>
    </location>
</feature>
<feature type="compositionally biased region" description="Polar residues" evidence="1">
    <location>
        <begin position="430"/>
        <end position="443"/>
    </location>
</feature>
<keyword evidence="2" id="KW-0472">Membrane</keyword>
<keyword evidence="2" id="KW-1133">Transmembrane helix</keyword>
<organism evidence="3 4">
    <name type="scientific">Cyclocybe aegerita</name>
    <name type="common">Black poplar mushroom</name>
    <name type="synonym">Agrocybe aegerita</name>
    <dbReference type="NCBI Taxonomy" id="1973307"/>
    <lineage>
        <taxon>Eukaryota</taxon>
        <taxon>Fungi</taxon>
        <taxon>Dikarya</taxon>
        <taxon>Basidiomycota</taxon>
        <taxon>Agaricomycotina</taxon>
        <taxon>Agaricomycetes</taxon>
        <taxon>Agaricomycetidae</taxon>
        <taxon>Agaricales</taxon>
        <taxon>Agaricineae</taxon>
        <taxon>Bolbitiaceae</taxon>
        <taxon>Cyclocybe</taxon>
    </lineage>
</organism>
<feature type="transmembrane region" description="Helical" evidence="2">
    <location>
        <begin position="27"/>
        <end position="46"/>
    </location>
</feature>
<evidence type="ECO:0000313" key="3">
    <source>
        <dbReference type="EMBL" id="CAA7266572.1"/>
    </source>
</evidence>
<proteinExistence type="predicted"/>
<evidence type="ECO:0000256" key="1">
    <source>
        <dbReference type="SAM" id="MobiDB-lite"/>
    </source>
</evidence>
<feature type="compositionally biased region" description="Low complexity" evidence="1">
    <location>
        <begin position="391"/>
        <end position="404"/>
    </location>
</feature>
<name>A0A8S0X465_CYCAE</name>
<dbReference type="Proteomes" id="UP000467700">
    <property type="component" value="Unassembled WGS sequence"/>
</dbReference>
<feature type="region of interest" description="Disordered" evidence="1">
    <location>
        <begin position="428"/>
        <end position="448"/>
    </location>
</feature>
<dbReference type="OrthoDB" id="2564696at2759"/>
<accession>A0A8S0X465</accession>
<feature type="transmembrane region" description="Helical" evidence="2">
    <location>
        <begin position="155"/>
        <end position="174"/>
    </location>
</feature>
<dbReference type="EMBL" id="CACVBS010000055">
    <property type="protein sequence ID" value="CAA7266572.1"/>
    <property type="molecule type" value="Genomic_DNA"/>
</dbReference>
<feature type="region of interest" description="Disordered" evidence="1">
    <location>
        <begin position="374"/>
        <end position="412"/>
    </location>
</feature>
<feature type="compositionally biased region" description="Basic and acidic residues" evidence="1">
    <location>
        <begin position="570"/>
        <end position="582"/>
    </location>
</feature>
<evidence type="ECO:0000256" key="2">
    <source>
        <dbReference type="SAM" id="Phobius"/>
    </source>
</evidence>
<protein>
    <submittedName>
        <fullName evidence="3">Uncharacterized protein</fullName>
    </submittedName>
</protein>
<feature type="region of interest" description="Disordered" evidence="1">
    <location>
        <begin position="507"/>
        <end position="532"/>
    </location>
</feature>